<dbReference type="SMART" id="SM00822">
    <property type="entry name" value="PKS_KR"/>
    <property type="match status" value="1"/>
</dbReference>
<dbReference type="KEGG" id="kne:92178920"/>
<dbReference type="AlphaFoldDB" id="A0AAW0Z2R2"/>
<dbReference type="PRINTS" id="PR00081">
    <property type="entry name" value="GDHRDH"/>
</dbReference>
<dbReference type="Pfam" id="PF13561">
    <property type="entry name" value="adh_short_C2"/>
    <property type="match status" value="1"/>
</dbReference>
<name>A0AAW0Z2R2_9TREE</name>
<evidence type="ECO:0000313" key="4">
    <source>
        <dbReference type="Proteomes" id="UP001388673"/>
    </source>
</evidence>
<dbReference type="InterPro" id="IPR057326">
    <property type="entry name" value="KR_dom"/>
</dbReference>
<dbReference type="PANTHER" id="PTHR42760">
    <property type="entry name" value="SHORT-CHAIN DEHYDROGENASES/REDUCTASES FAMILY MEMBER"/>
    <property type="match status" value="1"/>
</dbReference>
<sequence length="265" mass="28517">MKGVALITGAASGIGAATAKAFIEKGIASLILVDVRQEPLSQFRADLLSAYASIPLDILTIQCDVTDETGVKEMVKAGVERFGRIDYAVNSAGITNKSKVGEYKTEDWDRVVNVNQRGVFFCMREQLAQMEKQDYTPIDSKDPRRAQRGSIVNVCSINSFVAARRNAAYVTSKHAIVGLTKTCALDYAASGIRCNGIAPGYVETPITLAPENVEVLHRSTLPDKTPQGRPAVPEEIADVIVFLSGEGASYVNGAIWEVDGGFLCL</sequence>
<comment type="similarity">
    <text evidence="1">Belongs to the short-chain dehydrogenases/reductases (SDR) family.</text>
</comment>
<dbReference type="CDD" id="cd05233">
    <property type="entry name" value="SDR_c"/>
    <property type="match status" value="1"/>
</dbReference>
<reference evidence="3 4" key="1">
    <citation type="journal article" date="2024" name="bioRxiv">
        <title>Comparative genomics of Cryptococcus and Kwoniella reveals pathogenesis evolution and contrasting karyotype dynamics via intercentromeric recombination or chromosome fusion.</title>
        <authorList>
            <person name="Coelho M.A."/>
            <person name="David-Palma M."/>
            <person name="Shea T."/>
            <person name="Bowers K."/>
            <person name="McGinley-Smith S."/>
            <person name="Mohammad A.W."/>
            <person name="Gnirke A."/>
            <person name="Yurkov A.M."/>
            <person name="Nowrousian M."/>
            <person name="Sun S."/>
            <person name="Cuomo C.A."/>
            <person name="Heitman J."/>
        </authorList>
    </citation>
    <scope>NUCLEOTIDE SEQUENCE [LARGE SCALE GENOMIC DNA]</scope>
    <source>
        <strain evidence="3 4">CBS 13917</strain>
    </source>
</reference>
<dbReference type="InterPro" id="IPR002347">
    <property type="entry name" value="SDR_fam"/>
</dbReference>
<dbReference type="Proteomes" id="UP001388673">
    <property type="component" value="Unassembled WGS sequence"/>
</dbReference>
<dbReference type="EMBL" id="JBCAWK010000003">
    <property type="protein sequence ID" value="KAK8864413.1"/>
    <property type="molecule type" value="Genomic_DNA"/>
</dbReference>
<organism evidence="3 4">
    <name type="scientific">Kwoniella newhampshirensis</name>
    <dbReference type="NCBI Taxonomy" id="1651941"/>
    <lineage>
        <taxon>Eukaryota</taxon>
        <taxon>Fungi</taxon>
        <taxon>Dikarya</taxon>
        <taxon>Basidiomycota</taxon>
        <taxon>Agaricomycotina</taxon>
        <taxon>Tremellomycetes</taxon>
        <taxon>Tremellales</taxon>
        <taxon>Cryptococcaceae</taxon>
        <taxon>Kwoniella</taxon>
    </lineage>
</organism>
<dbReference type="SUPFAM" id="SSF51735">
    <property type="entry name" value="NAD(P)-binding Rossmann-fold domains"/>
    <property type="match status" value="1"/>
</dbReference>
<accession>A0AAW0Z2R2</accession>
<dbReference type="Gene3D" id="3.40.50.720">
    <property type="entry name" value="NAD(P)-binding Rossmann-like Domain"/>
    <property type="match status" value="1"/>
</dbReference>
<evidence type="ECO:0000313" key="3">
    <source>
        <dbReference type="EMBL" id="KAK8864413.1"/>
    </source>
</evidence>
<dbReference type="RefSeq" id="XP_066804709.1">
    <property type="nucleotide sequence ID" value="XM_066944786.1"/>
</dbReference>
<dbReference type="FunFam" id="3.40.50.720:FF:000084">
    <property type="entry name" value="Short-chain dehydrogenase reductase"/>
    <property type="match status" value="1"/>
</dbReference>
<comment type="caution">
    <text evidence="3">The sequence shown here is derived from an EMBL/GenBank/DDBJ whole genome shotgun (WGS) entry which is preliminary data.</text>
</comment>
<dbReference type="GeneID" id="92178920"/>
<protein>
    <recommendedName>
        <fullName evidence="2">Ketoreductase domain-containing protein</fullName>
    </recommendedName>
</protein>
<evidence type="ECO:0000256" key="1">
    <source>
        <dbReference type="ARBA" id="ARBA00006484"/>
    </source>
</evidence>
<keyword evidence="4" id="KW-1185">Reference proteome</keyword>
<evidence type="ECO:0000259" key="2">
    <source>
        <dbReference type="SMART" id="SM00822"/>
    </source>
</evidence>
<dbReference type="InterPro" id="IPR036291">
    <property type="entry name" value="NAD(P)-bd_dom_sf"/>
</dbReference>
<gene>
    <name evidence="3" type="ORF">IAR55_001661</name>
</gene>
<feature type="domain" description="Ketoreductase" evidence="2">
    <location>
        <begin position="3"/>
        <end position="200"/>
    </location>
</feature>
<proteinExistence type="inferred from homology"/>
<dbReference type="PRINTS" id="PR00080">
    <property type="entry name" value="SDRFAMILY"/>
</dbReference>
<dbReference type="GO" id="GO:0016616">
    <property type="term" value="F:oxidoreductase activity, acting on the CH-OH group of donors, NAD or NADP as acceptor"/>
    <property type="evidence" value="ECO:0007669"/>
    <property type="project" value="UniProtKB-ARBA"/>
</dbReference>